<proteinExistence type="predicted"/>
<feature type="chain" id="PRO_5027975780" evidence="2">
    <location>
        <begin position="23"/>
        <end position="284"/>
    </location>
</feature>
<feature type="region of interest" description="Disordered" evidence="1">
    <location>
        <begin position="206"/>
        <end position="231"/>
    </location>
</feature>
<evidence type="ECO:0000313" key="4">
    <source>
        <dbReference type="Proteomes" id="UP000580250"/>
    </source>
</evidence>
<protein>
    <submittedName>
        <fullName evidence="3">Uncharacterized protein</fullName>
    </submittedName>
</protein>
<reference evidence="3 4" key="1">
    <citation type="submission" date="2020-08" db="EMBL/GenBank/DDBJ databases">
        <authorList>
            <person name="Koutsovoulos G."/>
            <person name="Danchin GJ E."/>
        </authorList>
    </citation>
    <scope>NUCLEOTIDE SEQUENCE [LARGE SCALE GENOMIC DNA]</scope>
</reference>
<sequence>MKFINILIFLIFNSILWSLINSVKNNKNQNELIRVEKASKDLNKILNVGAESSAAPQIQKYKETLTAKPKITKNDKTGNNDEEKRLKSKEYNNKYYQKNKEKIFEKQRNYNIKNKEKINQIAKKYYQNNKKRINERNREYKKKYQLGKKIEKESKQNDRAIVENLNTDNNEGNLFINNQNNDCEDKGKELIVSTKDLQLDKEIIHLQKDTPNKSSHREEGPTSVNPQNNYFENNFENSIACLDKQENIKDGHSNQQLNEWNDLVDMNLFEDEKFLDYLNEVIGS</sequence>
<name>A0A6V7V8P3_MELEN</name>
<dbReference type="EMBL" id="CAJEWN010000182">
    <property type="protein sequence ID" value="CAD2171346.1"/>
    <property type="molecule type" value="Genomic_DNA"/>
</dbReference>
<evidence type="ECO:0000313" key="3">
    <source>
        <dbReference type="EMBL" id="CAD2171346.1"/>
    </source>
</evidence>
<accession>A0A6V7V8P3</accession>
<feature type="compositionally biased region" description="Basic and acidic residues" evidence="1">
    <location>
        <begin position="206"/>
        <end position="220"/>
    </location>
</feature>
<keyword evidence="2" id="KW-0732">Signal</keyword>
<gene>
    <name evidence="3" type="ORF">MENT_LOCUS22818</name>
</gene>
<dbReference type="Proteomes" id="UP000580250">
    <property type="component" value="Unassembled WGS sequence"/>
</dbReference>
<evidence type="ECO:0000256" key="2">
    <source>
        <dbReference type="SAM" id="SignalP"/>
    </source>
</evidence>
<comment type="caution">
    <text evidence="3">The sequence shown here is derived from an EMBL/GenBank/DDBJ whole genome shotgun (WGS) entry which is preliminary data.</text>
</comment>
<feature type="signal peptide" evidence="2">
    <location>
        <begin position="1"/>
        <end position="22"/>
    </location>
</feature>
<feature type="compositionally biased region" description="Polar residues" evidence="1">
    <location>
        <begin position="222"/>
        <end position="231"/>
    </location>
</feature>
<organism evidence="3 4">
    <name type="scientific">Meloidogyne enterolobii</name>
    <name type="common">Root-knot nematode worm</name>
    <name type="synonym">Meloidogyne mayaguensis</name>
    <dbReference type="NCBI Taxonomy" id="390850"/>
    <lineage>
        <taxon>Eukaryota</taxon>
        <taxon>Metazoa</taxon>
        <taxon>Ecdysozoa</taxon>
        <taxon>Nematoda</taxon>
        <taxon>Chromadorea</taxon>
        <taxon>Rhabditida</taxon>
        <taxon>Tylenchina</taxon>
        <taxon>Tylenchomorpha</taxon>
        <taxon>Tylenchoidea</taxon>
        <taxon>Meloidogynidae</taxon>
        <taxon>Meloidogyninae</taxon>
        <taxon>Meloidogyne</taxon>
    </lineage>
</organism>
<evidence type="ECO:0000256" key="1">
    <source>
        <dbReference type="SAM" id="MobiDB-lite"/>
    </source>
</evidence>
<dbReference type="AlphaFoldDB" id="A0A6V7V8P3"/>